<dbReference type="EMBL" id="JADILW010000074">
    <property type="protein sequence ID" value="MBO8480486.1"/>
    <property type="molecule type" value="Genomic_DNA"/>
</dbReference>
<reference evidence="2" key="2">
    <citation type="journal article" date="2021" name="PeerJ">
        <title>Extensive microbial diversity within the chicken gut microbiome revealed by metagenomics and culture.</title>
        <authorList>
            <person name="Gilroy R."/>
            <person name="Ravi A."/>
            <person name="Getino M."/>
            <person name="Pursley I."/>
            <person name="Horton D.L."/>
            <person name="Alikhan N.F."/>
            <person name="Baker D."/>
            <person name="Gharbi K."/>
            <person name="Hall N."/>
            <person name="Watson M."/>
            <person name="Adriaenssens E.M."/>
            <person name="Foster-Nyarko E."/>
            <person name="Jarju S."/>
            <person name="Secka A."/>
            <person name="Antonio M."/>
            <person name="Oren A."/>
            <person name="Chaudhuri R.R."/>
            <person name="La Ragione R."/>
            <person name="Hildebrand F."/>
            <person name="Pallen M.J."/>
        </authorList>
    </citation>
    <scope>NUCLEOTIDE SEQUENCE</scope>
    <source>
        <strain evidence="2">B3-1481</strain>
    </source>
</reference>
<name>A0A9D9IYH2_9BACT</name>
<protein>
    <submittedName>
        <fullName evidence="2">DUF4493 domain-containing protein</fullName>
    </submittedName>
</protein>
<organism evidence="2 3">
    <name type="scientific">Candidatus Cryptobacteroides avistercoris</name>
    <dbReference type="NCBI Taxonomy" id="2840758"/>
    <lineage>
        <taxon>Bacteria</taxon>
        <taxon>Pseudomonadati</taxon>
        <taxon>Bacteroidota</taxon>
        <taxon>Bacteroidia</taxon>
        <taxon>Bacteroidales</taxon>
        <taxon>Candidatus Cryptobacteroides</taxon>
    </lineage>
</organism>
<sequence length="351" mass="37801">MRTFFRIFLGLAAALPVLSSCQGLFGDRQGSIRISFLQDSGPLSTRAEDIPHADDFILTVSGSDGGIVYEGRFGDSPEEISVKPGSYTVSAVSAEFDAPAYDAPMFGDTRIVVVQAGETAGVQLNCRQLNCGIRLLVDDSFAGLFPDAELLLDGPGGSLRQGYDETRTAFFMPGTISVSVKESGMEQPLFTRTLREQQILSVNISASVGEGSGGISLQIDTSRIRFTENYLYGNDDASEIENAMSVMQARERAGEEDVWVCGYIVGVATATGKISFEPPFGKDTNIALGLRSGTADKDYCITVELKSGAIRDGLNLMSNPDLLGRRVYMKGDLVSSYYGIPGLKNVSEYQF</sequence>
<dbReference type="Proteomes" id="UP000823769">
    <property type="component" value="Unassembled WGS sequence"/>
</dbReference>
<dbReference type="Pfam" id="PF19886">
    <property type="entry name" value="DUF6359"/>
    <property type="match status" value="1"/>
</dbReference>
<comment type="caution">
    <text evidence="2">The sequence shown here is derived from an EMBL/GenBank/DDBJ whole genome shotgun (WGS) entry which is preliminary data.</text>
</comment>
<evidence type="ECO:0000313" key="3">
    <source>
        <dbReference type="Proteomes" id="UP000823769"/>
    </source>
</evidence>
<reference evidence="2" key="1">
    <citation type="submission" date="2020-10" db="EMBL/GenBank/DDBJ databases">
        <authorList>
            <person name="Gilroy R."/>
        </authorList>
    </citation>
    <scope>NUCLEOTIDE SEQUENCE</scope>
    <source>
        <strain evidence="2">B3-1481</strain>
    </source>
</reference>
<dbReference type="PROSITE" id="PS51257">
    <property type="entry name" value="PROKAR_LIPOPROTEIN"/>
    <property type="match status" value="1"/>
</dbReference>
<evidence type="ECO:0000313" key="2">
    <source>
        <dbReference type="EMBL" id="MBO8480486.1"/>
    </source>
</evidence>
<dbReference type="InterPro" id="IPR045939">
    <property type="entry name" value="YhcR_N"/>
</dbReference>
<gene>
    <name evidence="2" type="ORF">IAB76_05195</name>
</gene>
<evidence type="ECO:0000259" key="1">
    <source>
        <dbReference type="Pfam" id="PF19886"/>
    </source>
</evidence>
<dbReference type="Pfam" id="PF14900">
    <property type="entry name" value="DUF4493"/>
    <property type="match status" value="1"/>
</dbReference>
<accession>A0A9D9IYH2</accession>
<dbReference type="AlphaFoldDB" id="A0A9D9IYH2"/>
<feature type="domain" description="Endonuclease YhcR N-terminal" evidence="1">
    <location>
        <begin position="244"/>
        <end position="351"/>
    </location>
</feature>
<proteinExistence type="predicted"/>
<dbReference type="InterPro" id="IPR027840">
    <property type="entry name" value="DUF4493"/>
</dbReference>